<organism evidence="1 2">
    <name type="scientific">Olivibacter jilunii</name>
    <dbReference type="NCBI Taxonomy" id="985016"/>
    <lineage>
        <taxon>Bacteria</taxon>
        <taxon>Pseudomonadati</taxon>
        <taxon>Bacteroidota</taxon>
        <taxon>Sphingobacteriia</taxon>
        <taxon>Sphingobacteriales</taxon>
        <taxon>Sphingobacteriaceae</taxon>
        <taxon>Olivibacter</taxon>
    </lineage>
</organism>
<accession>A0ABW6ASE3</accession>
<comment type="caution">
    <text evidence="1">The sequence shown here is derived from an EMBL/GenBank/DDBJ whole genome shotgun (WGS) entry which is preliminary data.</text>
</comment>
<dbReference type="SUPFAM" id="SSF46955">
    <property type="entry name" value="Putative DNA-binding domain"/>
    <property type="match status" value="1"/>
</dbReference>
<evidence type="ECO:0008006" key="3">
    <source>
        <dbReference type="Google" id="ProtNLM"/>
    </source>
</evidence>
<dbReference type="EMBL" id="JBHUPA010000001">
    <property type="protein sequence ID" value="MFD2960162.1"/>
    <property type="molecule type" value="Genomic_DNA"/>
</dbReference>
<keyword evidence="2" id="KW-1185">Reference proteome</keyword>
<dbReference type="InterPro" id="IPR009061">
    <property type="entry name" value="DNA-bd_dom_put_sf"/>
</dbReference>
<proteinExistence type="predicted"/>
<gene>
    <name evidence="1" type="ORF">ACFS6J_00095</name>
</gene>
<name>A0ABW6ASE3_9SPHI</name>
<evidence type="ECO:0000313" key="2">
    <source>
        <dbReference type="Proteomes" id="UP001597560"/>
    </source>
</evidence>
<protein>
    <recommendedName>
        <fullName evidence="3">Helix-turn-helix domain-containing protein</fullName>
    </recommendedName>
</protein>
<evidence type="ECO:0000313" key="1">
    <source>
        <dbReference type="EMBL" id="MFD2960162.1"/>
    </source>
</evidence>
<dbReference type="Proteomes" id="UP001597560">
    <property type="component" value="Unassembled WGS sequence"/>
</dbReference>
<dbReference type="RefSeq" id="WP_289553723.1">
    <property type="nucleotide sequence ID" value="NZ_JAHVEY010000017.1"/>
</dbReference>
<reference evidence="2" key="1">
    <citation type="journal article" date="2019" name="Int. J. Syst. Evol. Microbiol.">
        <title>The Global Catalogue of Microorganisms (GCM) 10K type strain sequencing project: providing services to taxonomists for standard genome sequencing and annotation.</title>
        <authorList>
            <consortium name="The Broad Institute Genomics Platform"/>
            <consortium name="The Broad Institute Genome Sequencing Center for Infectious Disease"/>
            <person name="Wu L."/>
            <person name="Ma J."/>
        </authorList>
    </citation>
    <scope>NUCLEOTIDE SEQUENCE [LARGE SCALE GENOMIC DNA]</scope>
    <source>
        <strain evidence="2">KCTC 23098</strain>
    </source>
</reference>
<sequence length="96" mass="11673">MKHYLKSIKDLLEVILSIIKTYIEEKHKALSEASEEEHLFNRKQAADYLLVHPKTITNWRNRKLLSAVTKDRKVPLYRQSDLDRCFERYWGRRKDR</sequence>